<proteinExistence type="inferred from homology"/>
<reference evidence="8 9" key="1">
    <citation type="submission" date="2020-02" db="EMBL/GenBank/DDBJ databases">
        <title>Complete genome sequence of the novel Campylobacter species Candidatus Campylobacter infans.</title>
        <authorList>
            <person name="Duim B."/>
            <person name="Zomer A."/>
            <person name="van der Graaf L."/>
            <person name="Wagenaar J."/>
        </authorList>
    </citation>
    <scope>NUCLEOTIDE SEQUENCE [LARGE SCALE GENOMIC DNA]</scope>
    <source>
        <strain evidence="8 9">19S00001</strain>
    </source>
</reference>
<dbReference type="InterPro" id="IPR011004">
    <property type="entry name" value="Trimer_LpxA-like_sf"/>
</dbReference>
<feature type="domain" description="2,3,4,5-tetrahydropyridine-2,6-dicarboxylate N-succinyltransferase middle" evidence="7">
    <location>
        <begin position="164"/>
        <end position="205"/>
    </location>
</feature>
<protein>
    <submittedName>
        <fullName evidence="8">Tetrahydrodipicolinate succinylase</fullName>
        <ecNumber evidence="8">2.3.1.117</ecNumber>
    </submittedName>
</protein>
<organism evidence="8 9">
    <name type="scientific">Candidatus Campylobacter infans</name>
    <dbReference type="NCBI Taxonomy" id="2561898"/>
    <lineage>
        <taxon>Bacteria</taxon>
        <taxon>Pseudomonadati</taxon>
        <taxon>Campylobacterota</taxon>
        <taxon>Epsilonproteobacteria</taxon>
        <taxon>Campylobacterales</taxon>
        <taxon>Campylobacteraceae</taxon>
        <taxon>Campylobacter</taxon>
    </lineage>
</organism>
<evidence type="ECO:0000256" key="3">
    <source>
        <dbReference type="ARBA" id="ARBA00022679"/>
    </source>
</evidence>
<keyword evidence="5" id="KW-0457">Lysine biosynthesis</keyword>
<dbReference type="InterPro" id="IPR026586">
    <property type="entry name" value="Type2_DapD"/>
</dbReference>
<dbReference type="AlphaFoldDB" id="A0A7H9CI58"/>
<name>A0A7H9CI58_9BACT</name>
<dbReference type="CDD" id="cd04649">
    <property type="entry name" value="LbH_THP_succinylT_putative"/>
    <property type="match status" value="1"/>
</dbReference>
<dbReference type="Pfam" id="PF14602">
    <property type="entry name" value="Hexapep_2"/>
    <property type="match status" value="1"/>
</dbReference>
<dbReference type="GO" id="GO:0019877">
    <property type="term" value="P:diaminopimelate biosynthetic process"/>
    <property type="evidence" value="ECO:0007669"/>
    <property type="project" value="UniProtKB-KW"/>
</dbReference>
<evidence type="ECO:0000256" key="5">
    <source>
        <dbReference type="ARBA" id="ARBA00023154"/>
    </source>
</evidence>
<dbReference type="SUPFAM" id="SSF51161">
    <property type="entry name" value="Trimeric LpxA-like enzymes"/>
    <property type="match status" value="1"/>
</dbReference>
<dbReference type="Pfam" id="PF14789">
    <property type="entry name" value="THDPS_M"/>
    <property type="match status" value="1"/>
</dbReference>
<sequence length="388" mass="42426">MKDFNEIAKDIKALSTWRDPLAFSIARITPNDDGKTLCANFGVINYKSSFVSAGVIINALMKNGVSFDFSQSEVVALLDKNILKDALHPFESLFDELDKHANVRALKVALDEIKEHKKAIFKVVFLFDDSAPQSIESVYLKLYLLSKNFVKPREINLDGAFKILPNLAWDEHGRPYELEYLRKNEIELKMRGKYPNIAFIDKFPRFLSHIVPSSDTTRILDSAKVRLGAHIASGTVVMPGASYINFNSGTLGSVMVEGRISSSVRVGEGSDIGGGASILGVLSGTNGNPISIGERCLLGANSVTGIPLGDDCIVDAGVAVLEGTKIFISEENRQKLAKINPNFNFNATIYKGRELAGLNGLHLRQDSQSGQIICALSIKAVKLNENLH</sequence>
<evidence type="ECO:0000256" key="6">
    <source>
        <dbReference type="ARBA" id="ARBA00023315"/>
    </source>
</evidence>
<keyword evidence="1" id="KW-0963">Cytoplasm</keyword>
<dbReference type="HAMAP" id="MF_02122">
    <property type="entry name" value="DapD_type2"/>
    <property type="match status" value="1"/>
</dbReference>
<keyword evidence="3 8" id="KW-0808">Transferase</keyword>
<accession>A0A7H9CI58</accession>
<evidence type="ECO:0000256" key="1">
    <source>
        <dbReference type="ARBA" id="ARBA00022490"/>
    </source>
</evidence>
<evidence type="ECO:0000256" key="4">
    <source>
        <dbReference type="ARBA" id="ARBA00022915"/>
    </source>
</evidence>
<dbReference type="Gene3D" id="3.30.60.70">
    <property type="entry name" value="Trimeric LpxA-like enzymes"/>
    <property type="match status" value="1"/>
</dbReference>
<keyword evidence="2" id="KW-0028">Amino-acid biosynthesis</keyword>
<dbReference type="EC" id="2.3.1.117" evidence="8"/>
<dbReference type="Gene3D" id="3.30.70.2010">
    <property type="match status" value="1"/>
</dbReference>
<dbReference type="InterPro" id="IPR038361">
    <property type="entry name" value="THDPS_M_sf"/>
</dbReference>
<dbReference type="GO" id="GO:0009089">
    <property type="term" value="P:lysine biosynthetic process via diaminopimelate"/>
    <property type="evidence" value="ECO:0007669"/>
    <property type="project" value="UniProtKB-UniPathway"/>
</dbReference>
<dbReference type="GO" id="GO:0008666">
    <property type="term" value="F:2,3,4,5-tetrahydropyridine-2,6-dicarboxylate N-succinyltransferase activity"/>
    <property type="evidence" value="ECO:0007669"/>
    <property type="project" value="UniProtKB-EC"/>
</dbReference>
<gene>
    <name evidence="8" type="primary">dapD</name>
    <name evidence="8" type="ORF">CINF_0398</name>
</gene>
<dbReference type="UniPathway" id="UPA00034">
    <property type="reaction ID" value="UER00019"/>
</dbReference>
<dbReference type="RefSeq" id="WP_179975558.1">
    <property type="nucleotide sequence ID" value="NZ_CP049075.1"/>
</dbReference>
<dbReference type="KEGG" id="cinf:CINF_0398"/>
<evidence type="ECO:0000256" key="2">
    <source>
        <dbReference type="ARBA" id="ARBA00022605"/>
    </source>
</evidence>
<evidence type="ECO:0000313" key="9">
    <source>
        <dbReference type="Proteomes" id="UP000509414"/>
    </source>
</evidence>
<dbReference type="EMBL" id="CP049075">
    <property type="protein sequence ID" value="QLI04938.1"/>
    <property type="molecule type" value="Genomic_DNA"/>
</dbReference>
<keyword evidence="6 8" id="KW-0012">Acyltransferase</keyword>
<evidence type="ECO:0000313" key="8">
    <source>
        <dbReference type="EMBL" id="QLI04938.1"/>
    </source>
</evidence>
<keyword evidence="4" id="KW-0220">Diaminopimelate biosynthesis</keyword>
<dbReference type="InterPro" id="IPR032784">
    <property type="entry name" value="THDPS_M"/>
</dbReference>
<dbReference type="InterPro" id="IPR001451">
    <property type="entry name" value="Hexapep"/>
</dbReference>
<keyword evidence="9" id="KW-1185">Reference proteome</keyword>
<evidence type="ECO:0000259" key="7">
    <source>
        <dbReference type="Pfam" id="PF14789"/>
    </source>
</evidence>
<dbReference type="Pfam" id="PF14790">
    <property type="entry name" value="THDPS_N"/>
    <property type="match status" value="1"/>
</dbReference>
<dbReference type="Proteomes" id="UP000509414">
    <property type="component" value="Chromosome"/>
</dbReference>
<dbReference type="Gene3D" id="2.160.10.10">
    <property type="entry name" value="Hexapeptide repeat proteins"/>
    <property type="match status" value="1"/>
</dbReference>